<proteinExistence type="predicted"/>
<dbReference type="AlphaFoldDB" id="A0A399IJP7"/>
<gene>
    <name evidence="1" type="ORF">D2A34_20145</name>
</gene>
<dbReference type="Proteomes" id="UP000265930">
    <property type="component" value="Unassembled WGS sequence"/>
</dbReference>
<dbReference type="EMBL" id="QXDJ01000005">
    <property type="protein sequence ID" value="RII33141.1"/>
    <property type="molecule type" value="Genomic_DNA"/>
</dbReference>
<reference evidence="1 2" key="1">
    <citation type="submission" date="2018-08" db="EMBL/GenBank/DDBJ databases">
        <title>Genome of Clostridium chromiireducens C1, DSM12136.</title>
        <authorList>
            <person name="Xing M."/>
            <person name="Wei Y."/>
            <person name="Ang E.L."/>
            <person name="Zhao H."/>
            <person name="Zhang Y."/>
        </authorList>
    </citation>
    <scope>NUCLEOTIDE SEQUENCE [LARGE SCALE GENOMIC DNA]</scope>
    <source>
        <strain evidence="1 2">C1</strain>
    </source>
</reference>
<dbReference type="InterPro" id="IPR005358">
    <property type="entry name" value="Puta_zinc/iron-chelating_dom"/>
</dbReference>
<dbReference type="PANTHER" id="PTHR35866:SF1">
    <property type="entry name" value="YKGJ FAMILY CYSTEINE CLUSTER PROTEIN"/>
    <property type="match status" value="1"/>
</dbReference>
<organism evidence="1 2">
    <name type="scientific">Clostridium chromiireducens</name>
    <dbReference type="NCBI Taxonomy" id="225345"/>
    <lineage>
        <taxon>Bacteria</taxon>
        <taxon>Bacillati</taxon>
        <taxon>Bacillota</taxon>
        <taxon>Clostridia</taxon>
        <taxon>Eubacteriales</taxon>
        <taxon>Clostridiaceae</taxon>
        <taxon>Clostridium</taxon>
    </lineage>
</organism>
<sequence>MRNYRVKLQFDAEGKVNYDKINKSTTVKDILDSVDIFLNNNPLDCSGCEESCCKKSWSVEMDNICVNKLSNWNDEEALNFVQEKLIKKTNYYREFDQYVLNKKKDCNFITETNLCTIYADRPIICRLYICSPRSYRYNVIRELIGSTYLQALVYEDEIRHNNLTSKTINEYKRNPAVFVKEYDILLEEIFDYAEYEGWLDLDEREELYKEYN</sequence>
<accession>A0A399IJP7</accession>
<protein>
    <submittedName>
        <fullName evidence="1">YkgJ family cysteine cluster protein</fullName>
    </submittedName>
</protein>
<evidence type="ECO:0000313" key="2">
    <source>
        <dbReference type="Proteomes" id="UP000265930"/>
    </source>
</evidence>
<dbReference type="PANTHER" id="PTHR35866">
    <property type="entry name" value="PUTATIVE-RELATED"/>
    <property type="match status" value="1"/>
</dbReference>
<comment type="caution">
    <text evidence="1">The sequence shown here is derived from an EMBL/GenBank/DDBJ whole genome shotgun (WGS) entry which is preliminary data.</text>
</comment>
<dbReference type="Pfam" id="PF03692">
    <property type="entry name" value="CxxCxxCC"/>
    <property type="match status" value="1"/>
</dbReference>
<evidence type="ECO:0000313" key="1">
    <source>
        <dbReference type="EMBL" id="RII33141.1"/>
    </source>
</evidence>
<name>A0A399IJP7_9CLOT</name>